<comment type="subcellular location">
    <subcellularLocation>
        <location evidence="1">Cell outer membrane</location>
    </subcellularLocation>
</comment>
<keyword evidence="2 3" id="KW-0472">Membrane</keyword>
<feature type="domain" description="OmpA-like" evidence="4">
    <location>
        <begin position="78"/>
        <end position="192"/>
    </location>
</feature>
<evidence type="ECO:0000313" key="5">
    <source>
        <dbReference type="EMBL" id="MEJ5976917.1"/>
    </source>
</evidence>
<dbReference type="PROSITE" id="PS51123">
    <property type="entry name" value="OMPA_2"/>
    <property type="match status" value="1"/>
</dbReference>
<accession>A0ABU8RV72</accession>
<organism evidence="5 6">
    <name type="scientific">Novosphingobium anseongense</name>
    <dbReference type="NCBI Taxonomy" id="3133436"/>
    <lineage>
        <taxon>Bacteria</taxon>
        <taxon>Pseudomonadati</taxon>
        <taxon>Pseudomonadota</taxon>
        <taxon>Alphaproteobacteria</taxon>
        <taxon>Sphingomonadales</taxon>
        <taxon>Sphingomonadaceae</taxon>
        <taxon>Novosphingobium</taxon>
    </lineage>
</organism>
<comment type="caution">
    <text evidence="5">The sequence shown here is derived from an EMBL/GenBank/DDBJ whole genome shotgun (WGS) entry which is preliminary data.</text>
</comment>
<evidence type="ECO:0000313" key="6">
    <source>
        <dbReference type="Proteomes" id="UP001361239"/>
    </source>
</evidence>
<evidence type="ECO:0000256" key="3">
    <source>
        <dbReference type="PROSITE-ProRule" id="PRU00473"/>
    </source>
</evidence>
<name>A0ABU8RV72_9SPHN</name>
<protein>
    <submittedName>
        <fullName evidence="5">OmpA family protein</fullName>
    </submittedName>
</protein>
<evidence type="ECO:0000256" key="1">
    <source>
        <dbReference type="ARBA" id="ARBA00004442"/>
    </source>
</evidence>
<dbReference type="RefSeq" id="WP_339586876.1">
    <property type="nucleotide sequence ID" value="NZ_JBBHJZ010000002.1"/>
</dbReference>
<dbReference type="Proteomes" id="UP001361239">
    <property type="component" value="Unassembled WGS sequence"/>
</dbReference>
<dbReference type="PRINTS" id="PR01021">
    <property type="entry name" value="OMPADOMAIN"/>
</dbReference>
<dbReference type="PROSITE" id="PS51257">
    <property type="entry name" value="PROKAR_LIPOPROTEIN"/>
    <property type="match status" value="1"/>
</dbReference>
<gene>
    <name evidence="5" type="ORF">WG901_09750</name>
</gene>
<proteinExistence type="predicted"/>
<dbReference type="SUPFAM" id="SSF103088">
    <property type="entry name" value="OmpA-like"/>
    <property type="match status" value="1"/>
</dbReference>
<sequence>MRQGGIVVGLLLTSACAAPQTLLLPGEDGHGVGALAVLEAGGQEQVLDAPLRSARMTAGRTSLRTVKAIKPAYRQLMNGLPPPSRSYTLYFVDGATNLVPESRTVLDQIRADVAVRPGAEVQVTGHTDTVGSEEANDRLSLKRAKQVMSVLAAEGFSPDALSAVGRGEREPAVETGDNVANAQNRRVEVIVR</sequence>
<dbReference type="Gene3D" id="3.30.1330.60">
    <property type="entry name" value="OmpA-like domain"/>
    <property type="match status" value="1"/>
</dbReference>
<dbReference type="InterPro" id="IPR006665">
    <property type="entry name" value="OmpA-like"/>
</dbReference>
<dbReference type="PANTHER" id="PTHR30329:SF20">
    <property type="entry name" value="EXPORTED PROTEIN"/>
    <property type="match status" value="1"/>
</dbReference>
<evidence type="ECO:0000256" key="2">
    <source>
        <dbReference type="ARBA" id="ARBA00023136"/>
    </source>
</evidence>
<evidence type="ECO:0000259" key="4">
    <source>
        <dbReference type="PROSITE" id="PS51123"/>
    </source>
</evidence>
<keyword evidence="6" id="KW-1185">Reference proteome</keyword>
<dbReference type="CDD" id="cd07185">
    <property type="entry name" value="OmpA_C-like"/>
    <property type="match status" value="1"/>
</dbReference>
<dbReference type="Pfam" id="PF00691">
    <property type="entry name" value="OmpA"/>
    <property type="match status" value="1"/>
</dbReference>
<dbReference type="EMBL" id="JBBHJZ010000002">
    <property type="protein sequence ID" value="MEJ5976917.1"/>
    <property type="molecule type" value="Genomic_DNA"/>
</dbReference>
<dbReference type="InterPro" id="IPR036737">
    <property type="entry name" value="OmpA-like_sf"/>
</dbReference>
<dbReference type="PANTHER" id="PTHR30329">
    <property type="entry name" value="STATOR ELEMENT OF FLAGELLAR MOTOR COMPLEX"/>
    <property type="match status" value="1"/>
</dbReference>
<dbReference type="InterPro" id="IPR006664">
    <property type="entry name" value="OMP_bac"/>
</dbReference>
<dbReference type="InterPro" id="IPR050330">
    <property type="entry name" value="Bact_OuterMem_StrucFunc"/>
</dbReference>
<reference evidence="5 6" key="1">
    <citation type="submission" date="2024-03" db="EMBL/GenBank/DDBJ databases">
        <authorList>
            <person name="Jo J.-H."/>
        </authorList>
    </citation>
    <scope>NUCLEOTIDE SEQUENCE [LARGE SCALE GENOMIC DNA]</scope>
    <source>
        <strain evidence="5 6">PS1R-30</strain>
    </source>
</reference>